<keyword evidence="2" id="KW-0547">Nucleotide-binding</keyword>
<keyword evidence="3" id="KW-1185">Reference proteome</keyword>
<dbReference type="SUPFAM" id="SSF52540">
    <property type="entry name" value="P-loop containing nucleoside triphosphate hydrolases"/>
    <property type="match status" value="1"/>
</dbReference>
<dbReference type="PANTHER" id="PTHR47958">
    <property type="entry name" value="ATP-DEPENDENT RNA HELICASE DBP3"/>
    <property type="match status" value="1"/>
</dbReference>
<feature type="non-terminal residue" evidence="2">
    <location>
        <position position="1"/>
    </location>
</feature>
<evidence type="ECO:0000313" key="2">
    <source>
        <dbReference type="EMBL" id="RMH87240.1"/>
    </source>
</evidence>
<accession>A0A3M2HI36</accession>
<evidence type="ECO:0000259" key="1">
    <source>
        <dbReference type="PROSITE" id="PS51194"/>
    </source>
</evidence>
<sequence length="71" mass="7805">KAGLPALAIHGNKSQSARQKALDAFKSGRTRILVATDVAARGPNPARVRRVRIPLSRPNATCRRSTRHRPR</sequence>
<proteinExistence type="predicted"/>
<keyword evidence="2" id="KW-0347">Helicase</keyword>
<dbReference type="InterPro" id="IPR027417">
    <property type="entry name" value="P-loop_NTPase"/>
</dbReference>
<comment type="caution">
    <text evidence="2">The sequence shown here is derived from an EMBL/GenBank/DDBJ whole genome shotgun (WGS) entry which is preliminary data.</text>
</comment>
<dbReference type="AlphaFoldDB" id="A0A3M2HI36"/>
<gene>
    <name evidence="2" type="ORF">EBB59_13310</name>
</gene>
<evidence type="ECO:0000313" key="3">
    <source>
        <dbReference type="Proteomes" id="UP000275012"/>
    </source>
</evidence>
<organism evidence="2 3">
    <name type="scientific">Solilutibacter pythonis</name>
    <dbReference type="NCBI Taxonomy" id="2483112"/>
    <lineage>
        <taxon>Bacteria</taxon>
        <taxon>Pseudomonadati</taxon>
        <taxon>Pseudomonadota</taxon>
        <taxon>Gammaproteobacteria</taxon>
        <taxon>Lysobacterales</taxon>
        <taxon>Lysobacteraceae</taxon>
        <taxon>Solilutibacter</taxon>
    </lineage>
</organism>
<dbReference type="PROSITE" id="PS51194">
    <property type="entry name" value="HELICASE_CTER"/>
    <property type="match status" value="1"/>
</dbReference>
<protein>
    <submittedName>
        <fullName evidence="2">DEAD/DEAH box helicase</fullName>
    </submittedName>
</protein>
<dbReference type="GO" id="GO:0004386">
    <property type="term" value="F:helicase activity"/>
    <property type="evidence" value="ECO:0007669"/>
    <property type="project" value="UniProtKB-KW"/>
</dbReference>
<dbReference type="Gene3D" id="3.40.50.300">
    <property type="entry name" value="P-loop containing nucleotide triphosphate hydrolases"/>
    <property type="match status" value="1"/>
</dbReference>
<keyword evidence="2" id="KW-0378">Hydrolase</keyword>
<reference evidence="2 3" key="1">
    <citation type="submission" date="2018-10" db="EMBL/GenBank/DDBJ databases">
        <title>Proposal of Lysobacter pythonis sp. nov. isolated from royal pythons (Python regius).</title>
        <authorList>
            <person name="Hans-Juergen B."/>
            <person name="Huptas C."/>
            <person name="Sandra B."/>
            <person name="Igor L."/>
            <person name="Joachim S."/>
            <person name="Siegfried S."/>
            <person name="Mareike W."/>
            <person name="Peter K."/>
        </authorList>
    </citation>
    <scope>NUCLEOTIDE SEQUENCE [LARGE SCALE GENOMIC DNA]</scope>
    <source>
        <strain evidence="2 3">4284/11</strain>
    </source>
</reference>
<dbReference type="EMBL" id="RFLY01000068">
    <property type="protein sequence ID" value="RMH87240.1"/>
    <property type="molecule type" value="Genomic_DNA"/>
</dbReference>
<feature type="domain" description="Helicase C-terminal" evidence="1">
    <location>
        <begin position="1"/>
        <end position="71"/>
    </location>
</feature>
<dbReference type="Proteomes" id="UP000275012">
    <property type="component" value="Unassembled WGS sequence"/>
</dbReference>
<dbReference type="InterPro" id="IPR001650">
    <property type="entry name" value="Helicase_C-like"/>
</dbReference>
<keyword evidence="2" id="KW-0067">ATP-binding</keyword>
<dbReference type="Pfam" id="PF00271">
    <property type="entry name" value="Helicase_C"/>
    <property type="match status" value="1"/>
</dbReference>
<name>A0A3M2HI36_9GAMM</name>